<keyword evidence="3" id="KW-1185">Reference proteome</keyword>
<evidence type="ECO:0000313" key="3">
    <source>
        <dbReference type="Proteomes" id="UP000297703"/>
    </source>
</evidence>
<comment type="caution">
    <text evidence="2">The sequence shown here is derived from an EMBL/GenBank/DDBJ whole genome shotgun (WGS) entry which is preliminary data.</text>
</comment>
<reference evidence="2 3" key="1">
    <citation type="submission" date="2019-04" db="EMBL/GenBank/DDBJ databases">
        <title>Draft genome of the big-headed turtle Platysternon megacephalum.</title>
        <authorList>
            <person name="Gong S."/>
        </authorList>
    </citation>
    <scope>NUCLEOTIDE SEQUENCE [LARGE SCALE GENOMIC DNA]</scope>
    <source>
        <strain evidence="2">DO16091913</strain>
        <tissue evidence="2">Muscle</tissue>
    </source>
</reference>
<name>A0A4D9DVJ1_9SAUR</name>
<reference evidence="2 3" key="2">
    <citation type="submission" date="2019-04" db="EMBL/GenBank/DDBJ databases">
        <title>The genome sequence of big-headed turtle.</title>
        <authorList>
            <person name="Gong S."/>
        </authorList>
    </citation>
    <scope>NUCLEOTIDE SEQUENCE [LARGE SCALE GENOMIC DNA]</scope>
    <source>
        <strain evidence="2">DO16091913</strain>
        <tissue evidence="2">Muscle</tissue>
    </source>
</reference>
<dbReference type="EMBL" id="QXTE01000203">
    <property type="protein sequence ID" value="TFK01956.1"/>
    <property type="molecule type" value="Genomic_DNA"/>
</dbReference>
<gene>
    <name evidence="2" type="ORF">DR999_PMT15718</name>
</gene>
<evidence type="ECO:0000256" key="1">
    <source>
        <dbReference type="SAM" id="MobiDB-lite"/>
    </source>
</evidence>
<feature type="region of interest" description="Disordered" evidence="1">
    <location>
        <begin position="107"/>
        <end position="133"/>
    </location>
</feature>
<proteinExistence type="predicted"/>
<dbReference type="Proteomes" id="UP000297703">
    <property type="component" value="Unassembled WGS sequence"/>
</dbReference>
<dbReference type="AlphaFoldDB" id="A0A4D9DVJ1"/>
<organism evidence="2 3">
    <name type="scientific">Platysternon megacephalum</name>
    <name type="common">big-headed turtle</name>
    <dbReference type="NCBI Taxonomy" id="55544"/>
    <lineage>
        <taxon>Eukaryota</taxon>
        <taxon>Metazoa</taxon>
        <taxon>Chordata</taxon>
        <taxon>Craniata</taxon>
        <taxon>Vertebrata</taxon>
        <taxon>Euteleostomi</taxon>
        <taxon>Archelosauria</taxon>
        <taxon>Testudinata</taxon>
        <taxon>Testudines</taxon>
        <taxon>Cryptodira</taxon>
        <taxon>Durocryptodira</taxon>
        <taxon>Testudinoidea</taxon>
        <taxon>Platysternidae</taxon>
        <taxon>Platysternon</taxon>
    </lineage>
</organism>
<protein>
    <submittedName>
        <fullName evidence="2">DNA damage-regulated autophagy modulator protein 2</fullName>
    </submittedName>
</protein>
<evidence type="ECO:0000313" key="2">
    <source>
        <dbReference type="EMBL" id="TFK01956.1"/>
    </source>
</evidence>
<accession>A0A4D9DVJ1</accession>
<sequence length="255" mass="27937">MPWHAGLVITWTWDCYLLPCQLPPHGQTVELAQELRFTMEGLIPDLAAHGGTSIYPTRGHSEPRSALHCTQGGGSCPTPISDRPRRFEMLDVAPLLPPTHLLGCERPERWEKSSVQKRAPTSHRRALGHSSTEDGVRVLEPQLAPTNLRFGPAGLKAGLRVSLWTPIPIQSNTCSPCALLRPRAGAMIRGDGLVTRLAIGGQHRHPDKHGHVSKPLHTGSTIEKGADSRLLWIQGATTTVTEKLLVHKENQHNTT</sequence>